<accession>A0A7C9R635</accession>
<feature type="domain" description="Antitoxin Xre-like helix-turn-helix" evidence="2">
    <location>
        <begin position="34"/>
        <end position="99"/>
    </location>
</feature>
<dbReference type="Proteomes" id="UP000481252">
    <property type="component" value="Unassembled WGS sequence"/>
</dbReference>
<dbReference type="InterPro" id="IPR046847">
    <property type="entry name" value="Xre-like_HTH"/>
</dbReference>
<gene>
    <name evidence="3" type="ORF">G6N74_08390</name>
</gene>
<dbReference type="InterPro" id="IPR024467">
    <property type="entry name" value="Xre/MbcA/ParS-like_toxin-bd"/>
</dbReference>
<evidence type="ECO:0000259" key="2">
    <source>
        <dbReference type="Pfam" id="PF20432"/>
    </source>
</evidence>
<evidence type="ECO:0000313" key="4">
    <source>
        <dbReference type="Proteomes" id="UP000481252"/>
    </source>
</evidence>
<dbReference type="Pfam" id="PF09722">
    <property type="entry name" value="Xre_MbcA_ParS_C"/>
    <property type="match status" value="1"/>
</dbReference>
<dbReference type="AlphaFoldDB" id="A0A7C9R635"/>
<reference evidence="3 4" key="1">
    <citation type="submission" date="2020-02" db="EMBL/GenBank/DDBJ databases">
        <title>Genome sequence of the type strain CGMCC 1.15528 of Mesorhizobium zhangyense.</title>
        <authorList>
            <person name="Gao J."/>
            <person name="Sun J."/>
        </authorList>
    </citation>
    <scope>NUCLEOTIDE SEQUENCE [LARGE SCALE GENOMIC DNA]</scope>
    <source>
        <strain evidence="3 4">CGMCC 1.15528</strain>
    </source>
</reference>
<evidence type="ECO:0000313" key="3">
    <source>
        <dbReference type="EMBL" id="NGN41080.1"/>
    </source>
</evidence>
<name>A0A7C9R635_9HYPH</name>
<dbReference type="RefSeq" id="WP_165116264.1">
    <property type="nucleotide sequence ID" value="NZ_JAAKZG010000003.1"/>
</dbReference>
<sequence length="181" mass="20268">MDKEAIVSQALRKHAQILAPEPQRLDSARFAPANRRRLSAPALRTFVSIADLWGLNEEERRLILGYPSRSTYQNWTKLAREHREFTLDVDTLTRISAVLGIHQALGILYGGDREGVAWLRGPHDGTIFNGRPPLALVTSGSQDALLTVRRFLDGARGGIYMEPNAVDAAFQPYEETDVVFR</sequence>
<evidence type="ECO:0000259" key="1">
    <source>
        <dbReference type="Pfam" id="PF09722"/>
    </source>
</evidence>
<organism evidence="3 4">
    <name type="scientific">Mesorhizobium zhangyense</name>
    <dbReference type="NCBI Taxonomy" id="1776730"/>
    <lineage>
        <taxon>Bacteria</taxon>
        <taxon>Pseudomonadati</taxon>
        <taxon>Pseudomonadota</taxon>
        <taxon>Alphaproteobacteria</taxon>
        <taxon>Hyphomicrobiales</taxon>
        <taxon>Phyllobacteriaceae</taxon>
        <taxon>Mesorhizobium</taxon>
    </lineage>
</organism>
<dbReference type="GO" id="GO:0003677">
    <property type="term" value="F:DNA binding"/>
    <property type="evidence" value="ECO:0007669"/>
    <property type="project" value="InterPro"/>
</dbReference>
<proteinExistence type="predicted"/>
<keyword evidence="4" id="KW-1185">Reference proteome</keyword>
<protein>
    <submittedName>
        <fullName evidence="3">DUF2384 domain-containing protein</fullName>
    </submittedName>
</protein>
<dbReference type="Pfam" id="PF20432">
    <property type="entry name" value="Xre-like-HTH"/>
    <property type="match status" value="1"/>
</dbReference>
<dbReference type="EMBL" id="JAAKZG010000003">
    <property type="protein sequence ID" value="NGN41080.1"/>
    <property type="molecule type" value="Genomic_DNA"/>
</dbReference>
<feature type="domain" description="Antitoxin Xre/MbcA/ParS-like toxin-binding" evidence="1">
    <location>
        <begin position="105"/>
        <end position="158"/>
    </location>
</feature>
<comment type="caution">
    <text evidence="3">The sequence shown here is derived from an EMBL/GenBank/DDBJ whole genome shotgun (WGS) entry which is preliminary data.</text>
</comment>